<dbReference type="InterPro" id="IPR056884">
    <property type="entry name" value="NPHP3-like_N"/>
</dbReference>
<accession>A0A0S4LNS2</accession>
<dbReference type="Gene3D" id="3.40.50.10140">
    <property type="entry name" value="Toll/interleukin-1 receptor homology (TIR) domain"/>
    <property type="match status" value="1"/>
</dbReference>
<dbReference type="Pfam" id="PF24883">
    <property type="entry name" value="NPHP3_N"/>
    <property type="match status" value="1"/>
</dbReference>
<feature type="domain" description="AAA+ ATPase" evidence="2">
    <location>
        <begin position="196"/>
        <end position="365"/>
    </location>
</feature>
<dbReference type="InterPro" id="IPR000157">
    <property type="entry name" value="TIR_dom"/>
</dbReference>
<dbReference type="SMART" id="SM00382">
    <property type="entry name" value="AAA"/>
    <property type="match status" value="1"/>
</dbReference>
<dbReference type="SUPFAM" id="SSF52540">
    <property type="entry name" value="P-loop containing nucleoside triphosphate hydrolases"/>
    <property type="match status" value="1"/>
</dbReference>
<dbReference type="Pfam" id="PF13181">
    <property type="entry name" value="TPR_8"/>
    <property type="match status" value="1"/>
</dbReference>
<evidence type="ECO:0000256" key="1">
    <source>
        <dbReference type="ARBA" id="ARBA00022737"/>
    </source>
</evidence>
<dbReference type="SUPFAM" id="SSF48452">
    <property type="entry name" value="TPR-like"/>
    <property type="match status" value="2"/>
</dbReference>
<dbReference type="AlphaFoldDB" id="A0A0S4LNS2"/>
<dbReference type="InterPro" id="IPR035897">
    <property type="entry name" value="Toll_tir_struct_dom_sf"/>
</dbReference>
<dbReference type="RefSeq" id="WP_090750849.1">
    <property type="nucleotide sequence ID" value="NZ_CZQA01000011.1"/>
</dbReference>
<dbReference type="InterPro" id="IPR019734">
    <property type="entry name" value="TPR_rpt"/>
</dbReference>
<dbReference type="Gene3D" id="1.25.40.10">
    <property type="entry name" value="Tetratricopeptide repeat domain"/>
    <property type="match status" value="2"/>
</dbReference>
<dbReference type="Pfam" id="PF13676">
    <property type="entry name" value="TIR_2"/>
    <property type="match status" value="1"/>
</dbReference>
<dbReference type="InterPro" id="IPR027417">
    <property type="entry name" value="P-loop_NTPase"/>
</dbReference>
<dbReference type="Proteomes" id="UP000199032">
    <property type="component" value="Unassembled WGS sequence"/>
</dbReference>
<gene>
    <name evidence="3" type="ORF">COMA1_50176</name>
</gene>
<evidence type="ECO:0000259" key="2">
    <source>
        <dbReference type="SMART" id="SM00382"/>
    </source>
</evidence>
<keyword evidence="1" id="KW-0677">Repeat</keyword>
<dbReference type="GO" id="GO:0007165">
    <property type="term" value="P:signal transduction"/>
    <property type="evidence" value="ECO:0007669"/>
    <property type="project" value="InterPro"/>
</dbReference>
<evidence type="ECO:0000313" key="3">
    <source>
        <dbReference type="EMBL" id="CUS38574.1"/>
    </source>
</evidence>
<protein>
    <recommendedName>
        <fullName evidence="2">AAA+ ATPase domain-containing protein</fullName>
    </recommendedName>
</protein>
<dbReference type="InterPro" id="IPR003593">
    <property type="entry name" value="AAA+_ATPase"/>
</dbReference>
<keyword evidence="4" id="KW-1185">Reference proteome</keyword>
<dbReference type="Gene3D" id="3.40.50.300">
    <property type="entry name" value="P-loop containing nucleotide triphosphate hydrolases"/>
    <property type="match status" value="1"/>
</dbReference>
<dbReference type="Pfam" id="PF07721">
    <property type="entry name" value="TPR_4"/>
    <property type="match status" value="1"/>
</dbReference>
<proteinExistence type="predicted"/>
<dbReference type="InterPro" id="IPR011717">
    <property type="entry name" value="TPR-4"/>
</dbReference>
<dbReference type="GO" id="GO:0042802">
    <property type="term" value="F:identical protein binding"/>
    <property type="evidence" value="ECO:0007669"/>
    <property type="project" value="InterPro"/>
</dbReference>
<dbReference type="SMART" id="SM00028">
    <property type="entry name" value="TPR"/>
    <property type="match status" value="6"/>
</dbReference>
<sequence length="981" mass="110527">MLTDPSHEKSEDDAVGQYHFVSYSRRDNAFMKRLKDELESGEPPCRVWVDQSEMKPGPWPRQLEDAIDSCCSFLLVVSEESNKSPDVARELHRASEGGKPIIPLILDSKVKAPFQAGGYQSVYFLRGGDFGKGLAQLLKLLGDLELGKSFKKQEPVHQAPLTTPIIINAPPLVTPTYFQGRTDQQQRIEEFLSDNTRTLLWISGRAGSGKTALACRVLERVQRGVWADSRRKSDIDAIAYVDHAQHARSDWLTLFNKARRLVTPRGVTDPQKPAQRHSRTFDIQNLLTDLADRRVVILIDHIDDLIDLQIYNIRGQYIRDALRAVLTATTHRLKVIVTSQILPRDLQTAQQARWFTLDLAGGLPEHDAMQLFRMLDEDGTLGLQRGDESLLTELCRRTQCNPGAIERLHTMVVINRSTTPKAILQDKKHFLPKEVLDAMIARRYACLDAPSKTMMQILSLCNRPVKADAVVSVFRLYYTKVDHPAIDPDEILKQLGNMQLVQQREQGYCLLAADRWYVESQLSGDASSPIDDPTGVHLDRKTLYKRHADYIEQQISSSGPMMWRGLSTYQLERLHYYRFNGKDYASAFDVLERLEPQLLAEERSVELIEHCEQLIGKLEDSTRSRQLFDMLARTHHRCGELDRAAACYEGGLKCVRDTGDLNRQCLYLGNLAICKQESGDLVRTTLYCMAALELAGQIGNRVWETHIWNIIGEVLASLGRISAAIRASIRALKLARDNRELEVGVMGIFEVVALANLGQHHEAQGNIDQADDQCNRAYEFAEKIKFQLGKATAKRNLGILDLNQGNYKQASRQLTEAMQLVKGAQNVQLQQTILIELAAAQLMDSKLGDAELTVNTAVAINTPFFTPEAYSLRGIILQRQGKVQEAAESFHHALKHAEVVLKRTPRYYRGLDVMGLSYSGLTLAEETDEYIDKAVGAYEAARFIADEPGIVRRRLLLFSALAKDKSEKKLVLVRNAISPTH</sequence>
<dbReference type="EMBL" id="CZQA01000011">
    <property type="protein sequence ID" value="CUS38574.1"/>
    <property type="molecule type" value="Genomic_DNA"/>
</dbReference>
<dbReference type="PANTHER" id="PTHR47691">
    <property type="entry name" value="REGULATOR-RELATED"/>
    <property type="match status" value="1"/>
</dbReference>
<dbReference type="OrthoDB" id="5521887at2"/>
<organism evidence="3 4">
    <name type="scientific">Candidatus Nitrospira nitrosa</name>
    <dbReference type="NCBI Taxonomy" id="1742972"/>
    <lineage>
        <taxon>Bacteria</taxon>
        <taxon>Pseudomonadati</taxon>
        <taxon>Nitrospirota</taxon>
        <taxon>Nitrospiria</taxon>
        <taxon>Nitrospirales</taxon>
        <taxon>Nitrospiraceae</taxon>
        <taxon>Nitrospira</taxon>
    </lineage>
</organism>
<evidence type="ECO:0000313" key="4">
    <source>
        <dbReference type="Proteomes" id="UP000199032"/>
    </source>
</evidence>
<dbReference type="PANTHER" id="PTHR47691:SF3">
    <property type="entry name" value="HTH-TYPE TRANSCRIPTIONAL REGULATOR RV0890C-RELATED"/>
    <property type="match status" value="1"/>
</dbReference>
<dbReference type="SUPFAM" id="SSF52200">
    <property type="entry name" value="Toll/Interleukin receptor TIR domain"/>
    <property type="match status" value="1"/>
</dbReference>
<reference evidence="3 4" key="1">
    <citation type="submission" date="2015-10" db="EMBL/GenBank/DDBJ databases">
        <authorList>
            <person name="Gilbert D.G."/>
        </authorList>
    </citation>
    <scope>NUCLEOTIDE SEQUENCE [LARGE SCALE GENOMIC DNA]</scope>
    <source>
        <strain evidence="3">COMA1</strain>
    </source>
</reference>
<name>A0A0S4LNS2_9BACT</name>
<dbReference type="Pfam" id="PF13424">
    <property type="entry name" value="TPR_12"/>
    <property type="match status" value="1"/>
</dbReference>
<dbReference type="InterPro" id="IPR011990">
    <property type="entry name" value="TPR-like_helical_dom_sf"/>
</dbReference>
<dbReference type="STRING" id="1742972.COMA1_50176"/>